<name>A0A1M6BCY8_9BACT</name>
<dbReference type="Gene3D" id="3.30.70.790">
    <property type="entry name" value="UreE, C-terminal domain"/>
    <property type="match status" value="1"/>
</dbReference>
<dbReference type="STRING" id="1168035.SAMN05444280_102173"/>
<dbReference type="InterPro" id="IPR018551">
    <property type="entry name" value="DUF2007"/>
</dbReference>
<evidence type="ECO:0000259" key="1">
    <source>
        <dbReference type="Pfam" id="PF09413"/>
    </source>
</evidence>
<organism evidence="2 3">
    <name type="scientific">Tangfeifania diversioriginum</name>
    <dbReference type="NCBI Taxonomy" id="1168035"/>
    <lineage>
        <taxon>Bacteria</taxon>
        <taxon>Pseudomonadati</taxon>
        <taxon>Bacteroidota</taxon>
        <taxon>Bacteroidia</taxon>
        <taxon>Marinilabiliales</taxon>
        <taxon>Prolixibacteraceae</taxon>
        <taxon>Tangfeifania</taxon>
    </lineage>
</organism>
<dbReference type="Proteomes" id="UP000184050">
    <property type="component" value="Unassembled WGS sequence"/>
</dbReference>
<accession>A0A1M6BCY8</accession>
<evidence type="ECO:0000313" key="2">
    <source>
        <dbReference type="EMBL" id="SHI46602.1"/>
    </source>
</evidence>
<evidence type="ECO:0000313" key="3">
    <source>
        <dbReference type="Proteomes" id="UP000184050"/>
    </source>
</evidence>
<sequence>MEEGWKEVFLTVQEYKANMAKDILENAGIKTVIMNQHDSAYKSFGDIVVYVPDADENKAKELLKELKH</sequence>
<keyword evidence="3" id="KW-1185">Reference proteome</keyword>
<dbReference type="AlphaFoldDB" id="A0A1M6BCY8"/>
<dbReference type="EMBL" id="FQZE01000002">
    <property type="protein sequence ID" value="SHI46602.1"/>
    <property type="molecule type" value="Genomic_DNA"/>
</dbReference>
<feature type="domain" description="DUF2007" evidence="1">
    <location>
        <begin position="5"/>
        <end position="66"/>
    </location>
</feature>
<dbReference type="SUPFAM" id="SSF54913">
    <property type="entry name" value="GlnB-like"/>
    <property type="match status" value="1"/>
</dbReference>
<dbReference type="InterPro" id="IPR011322">
    <property type="entry name" value="N-reg_PII-like_a/b"/>
</dbReference>
<dbReference type="Pfam" id="PF09413">
    <property type="entry name" value="DUF2007"/>
    <property type="match status" value="1"/>
</dbReference>
<protein>
    <submittedName>
        <fullName evidence="2">Putative signal transducing protein</fullName>
    </submittedName>
</protein>
<reference evidence="2 3" key="1">
    <citation type="submission" date="2016-11" db="EMBL/GenBank/DDBJ databases">
        <authorList>
            <person name="Jaros S."/>
            <person name="Januszkiewicz K."/>
            <person name="Wedrychowicz H."/>
        </authorList>
    </citation>
    <scope>NUCLEOTIDE SEQUENCE [LARGE SCALE GENOMIC DNA]</scope>
    <source>
        <strain evidence="2 3">DSM 27063</strain>
    </source>
</reference>
<gene>
    <name evidence="2" type="ORF">SAMN05444280_102173</name>
</gene>
<dbReference type="RefSeq" id="WP_073164821.1">
    <property type="nucleotide sequence ID" value="NZ_FQZE01000002.1"/>
</dbReference>
<proteinExistence type="predicted"/>
<dbReference type="OrthoDB" id="1467917at2"/>